<dbReference type="AlphaFoldDB" id="B1WPW5"/>
<reference evidence="3 4" key="1">
    <citation type="journal article" date="2008" name="Proc. Natl. Acad. Sci. U.S.A.">
        <title>The genome of Cyanothece 51142, a unicellular diazotrophic cyanobacterium important in the marine nitrogen cycle.</title>
        <authorList>
            <person name="Welsh E.A."/>
            <person name="Liberton M."/>
            <person name="Stoeckel J."/>
            <person name="Loh T."/>
            <person name="Elvitigala T."/>
            <person name="Wang C."/>
            <person name="Wollam A."/>
            <person name="Fulton R.S."/>
            <person name="Clifton S.W."/>
            <person name="Jacobs J.M."/>
            <person name="Aurora R."/>
            <person name="Ghosh B.K."/>
            <person name="Sherman L.A."/>
            <person name="Smith R.D."/>
            <person name="Wilson R.K."/>
            <person name="Pakrasi H.B."/>
        </authorList>
    </citation>
    <scope>NUCLEOTIDE SEQUENCE [LARGE SCALE GENOMIC DNA]</scope>
    <source>
        <strain evidence="4">ATCC 51142 / BH68</strain>
    </source>
</reference>
<accession>B1WPW5</accession>
<dbReference type="EMBL" id="CP000806">
    <property type="protein sequence ID" value="ACB53280.1"/>
    <property type="molecule type" value="Genomic_DNA"/>
</dbReference>
<evidence type="ECO:0000313" key="4">
    <source>
        <dbReference type="Proteomes" id="UP000001203"/>
    </source>
</evidence>
<evidence type="ECO:0000313" key="3">
    <source>
        <dbReference type="EMBL" id="ACB53280.1"/>
    </source>
</evidence>
<protein>
    <recommendedName>
        <fullName evidence="2">Endonuclease/exonuclease/phosphatase domain-containing protein</fullName>
    </recommendedName>
</protein>
<proteinExistence type="predicted"/>
<dbReference type="Pfam" id="PF03372">
    <property type="entry name" value="Exo_endo_phos"/>
    <property type="match status" value="1"/>
</dbReference>
<evidence type="ECO:0000256" key="1">
    <source>
        <dbReference type="SAM" id="MobiDB-lite"/>
    </source>
</evidence>
<dbReference type="Gene3D" id="3.60.10.10">
    <property type="entry name" value="Endonuclease/exonuclease/phosphatase"/>
    <property type="match status" value="1"/>
</dbReference>
<dbReference type="STRING" id="43989.cce_3932"/>
<dbReference type="SUPFAM" id="SSF56219">
    <property type="entry name" value="DNase I-like"/>
    <property type="match status" value="1"/>
</dbReference>
<dbReference type="InterPro" id="IPR005135">
    <property type="entry name" value="Endo/exonuclease/phosphatase"/>
</dbReference>
<name>B1WPW5_CROS5</name>
<feature type="domain" description="Endonuclease/exonuclease/phosphatase" evidence="2">
    <location>
        <begin position="149"/>
        <end position="424"/>
    </location>
</feature>
<dbReference type="eggNOG" id="COG2374">
    <property type="taxonomic scope" value="Bacteria"/>
</dbReference>
<dbReference type="HOGENOM" id="CLU_452580_0_0_3"/>
<dbReference type="SUPFAM" id="SSF54060">
    <property type="entry name" value="His-Me finger endonucleases"/>
    <property type="match status" value="1"/>
</dbReference>
<dbReference type="Pfam" id="PF04231">
    <property type="entry name" value="Endonuclease_1"/>
    <property type="match status" value="1"/>
</dbReference>
<dbReference type="InterPro" id="IPR036691">
    <property type="entry name" value="Endo/exonu/phosph_ase_sf"/>
</dbReference>
<dbReference type="InterPro" id="IPR007346">
    <property type="entry name" value="Endonuclease-I"/>
</dbReference>
<feature type="region of interest" description="Disordered" evidence="1">
    <location>
        <begin position="504"/>
        <end position="533"/>
    </location>
</feature>
<dbReference type="eggNOG" id="COG2356">
    <property type="taxonomic scope" value="Bacteria"/>
</dbReference>
<dbReference type="KEGG" id="cyt:cce_3932"/>
<evidence type="ECO:0000259" key="2">
    <source>
        <dbReference type="Pfam" id="PF03372"/>
    </source>
</evidence>
<organism evidence="3 4">
    <name type="scientific">Crocosphaera subtropica (strain ATCC 51142 / BH68)</name>
    <name type="common">Cyanothece sp. (strain ATCC 51142)</name>
    <dbReference type="NCBI Taxonomy" id="43989"/>
    <lineage>
        <taxon>Bacteria</taxon>
        <taxon>Bacillati</taxon>
        <taxon>Cyanobacteriota</taxon>
        <taxon>Cyanophyceae</taxon>
        <taxon>Oscillatoriophycideae</taxon>
        <taxon>Chroococcales</taxon>
        <taxon>Aphanothecaceae</taxon>
        <taxon>Crocosphaera</taxon>
        <taxon>Crocosphaera subtropica</taxon>
    </lineage>
</organism>
<dbReference type="PANTHER" id="PTHR42834:SF1">
    <property type="entry name" value="ENDONUCLEASE_EXONUCLEASE_PHOSPHATASE FAMILY PROTEIN (AFU_ORTHOLOGUE AFUA_3G09210)"/>
    <property type="match status" value="1"/>
</dbReference>
<keyword evidence="4" id="KW-1185">Reference proteome</keyword>
<gene>
    <name evidence="3" type="ordered locus">cce_3932</name>
</gene>
<sequence length="677" mass="74964">MTLTQNKQLTLKLRDKSNNNQLIVMIQKIARIFLSTLFCILLVAKPSWAINVSPGDRIELQATSSLGVPLHDRPSPSLVGRTPDKTIAEVVAIANDQRWIEIKLPSGAQNWIVERYIGRIVSSSGETIDTREVTNLLSGEDKLTVAAMNVENLDPDDSDRLNPLGKLIVNNLKSPDIIVLIEIQDNDGPNNSDITDGTETYNALIDAITTATGPDYIAFDIPPGDDKDGGQPGGNIRVGYLYQPSRVALNPGTAGTATDTVTVLEGPTLSLNPGRIEPDNGAFQNSRKPIVAEFQFKQNPIFIIGNHFVSQRGGNDDKRRKQATVVGNFVKALLSEDSKANVIVAGDLNDVIDSEPITILERSGLTNLSKLLPPSDRYTYEFNNNLQQLDYILVSDNLFTTGKSQFDIVHVNVNQPSNLALSDHDVVLGQFPLPEMAEMLETPSSESIFPDLSGEALRSRLATEYRVKTSLGYDNARDFMYSELDNENGMVRGIYSDFTVEVNPNSSRPRSDAYQKGKGINAEHSWPQSKGATGVAKSDIHHLFPTQVRVNSLRGSFPFAEIEDSRTERWLIDNREENTIPSSNIDAYSEWINGGFEPKESVKGNIARALFYFYTIYRDQAEEGFFEGQQDTLCDWNVNDPVDAAELKRTHEIALKQGNDNPFVVDPTLAKRLYCNP</sequence>
<dbReference type="PANTHER" id="PTHR42834">
    <property type="entry name" value="ENDONUCLEASE/EXONUCLEASE/PHOSPHATASE FAMILY PROTEIN (AFU_ORTHOLOGUE AFUA_3G09210)"/>
    <property type="match status" value="1"/>
</dbReference>
<dbReference type="GO" id="GO:0004518">
    <property type="term" value="F:nuclease activity"/>
    <property type="evidence" value="ECO:0007669"/>
    <property type="project" value="InterPro"/>
</dbReference>
<dbReference type="InterPro" id="IPR044925">
    <property type="entry name" value="His-Me_finger_sf"/>
</dbReference>
<dbReference type="Proteomes" id="UP000001203">
    <property type="component" value="Chromosome circular"/>
</dbReference>